<feature type="compositionally biased region" description="Basic residues" evidence="1">
    <location>
        <begin position="1"/>
        <end position="10"/>
    </location>
</feature>
<dbReference type="EMBL" id="VSRR010000654">
    <property type="protein sequence ID" value="MPC18176.1"/>
    <property type="molecule type" value="Genomic_DNA"/>
</dbReference>
<gene>
    <name evidence="2" type="ORF">E2C01_011052</name>
</gene>
<feature type="compositionally biased region" description="Low complexity" evidence="1">
    <location>
        <begin position="11"/>
        <end position="22"/>
    </location>
</feature>
<keyword evidence="3" id="KW-1185">Reference proteome</keyword>
<evidence type="ECO:0000313" key="3">
    <source>
        <dbReference type="Proteomes" id="UP000324222"/>
    </source>
</evidence>
<comment type="caution">
    <text evidence="2">The sequence shown here is derived from an EMBL/GenBank/DDBJ whole genome shotgun (WGS) entry which is preliminary data.</text>
</comment>
<name>A0A5B7DAI8_PORTR</name>
<evidence type="ECO:0000256" key="1">
    <source>
        <dbReference type="SAM" id="MobiDB-lite"/>
    </source>
</evidence>
<dbReference type="AlphaFoldDB" id="A0A5B7DAI8"/>
<organism evidence="2 3">
    <name type="scientific">Portunus trituberculatus</name>
    <name type="common">Swimming crab</name>
    <name type="synonym">Neptunus trituberculatus</name>
    <dbReference type="NCBI Taxonomy" id="210409"/>
    <lineage>
        <taxon>Eukaryota</taxon>
        <taxon>Metazoa</taxon>
        <taxon>Ecdysozoa</taxon>
        <taxon>Arthropoda</taxon>
        <taxon>Crustacea</taxon>
        <taxon>Multicrustacea</taxon>
        <taxon>Malacostraca</taxon>
        <taxon>Eumalacostraca</taxon>
        <taxon>Eucarida</taxon>
        <taxon>Decapoda</taxon>
        <taxon>Pleocyemata</taxon>
        <taxon>Brachyura</taxon>
        <taxon>Eubrachyura</taxon>
        <taxon>Portunoidea</taxon>
        <taxon>Portunidae</taxon>
        <taxon>Portuninae</taxon>
        <taxon>Portunus</taxon>
    </lineage>
</organism>
<dbReference type="Proteomes" id="UP000324222">
    <property type="component" value="Unassembled WGS sequence"/>
</dbReference>
<protein>
    <submittedName>
        <fullName evidence="2">Uncharacterized protein</fullName>
    </submittedName>
</protein>
<evidence type="ECO:0000313" key="2">
    <source>
        <dbReference type="EMBL" id="MPC18176.1"/>
    </source>
</evidence>
<proteinExistence type="predicted"/>
<reference evidence="2 3" key="1">
    <citation type="submission" date="2019-05" db="EMBL/GenBank/DDBJ databases">
        <title>Another draft genome of Portunus trituberculatus and its Hox gene families provides insights of decapod evolution.</title>
        <authorList>
            <person name="Jeong J.-H."/>
            <person name="Song I."/>
            <person name="Kim S."/>
            <person name="Choi T."/>
            <person name="Kim D."/>
            <person name="Ryu S."/>
            <person name="Kim W."/>
        </authorList>
    </citation>
    <scope>NUCLEOTIDE SEQUENCE [LARGE SCALE GENOMIC DNA]</scope>
    <source>
        <tissue evidence="2">Muscle</tissue>
    </source>
</reference>
<accession>A0A5B7DAI8</accession>
<feature type="region of interest" description="Disordered" evidence="1">
    <location>
        <begin position="1"/>
        <end position="25"/>
    </location>
</feature>
<sequence length="100" mass="10542">MEVRHRRSRCSLRAASPRSSPAMTLPPGSIRAAPRLLLPLVAAAVQRPITGRDVLCDHGIVAAAVASVRTLHLPVVCLAVLLGLKLVPVLLDNNGTTVLL</sequence>